<keyword evidence="5 11" id="KW-0256">Endoplasmic reticulum</keyword>
<feature type="transmembrane region" description="Helical" evidence="11">
    <location>
        <begin position="84"/>
        <end position="101"/>
    </location>
</feature>
<evidence type="ECO:0000256" key="4">
    <source>
        <dbReference type="ARBA" id="ARBA00022692"/>
    </source>
</evidence>
<comment type="subcellular location">
    <subcellularLocation>
        <location evidence="1 11">Endoplasmic reticulum membrane</location>
        <topology evidence="1 11">Multi-pass membrane protein</topology>
    </subcellularLocation>
</comment>
<proteinExistence type="inferred from homology"/>
<dbReference type="EMBL" id="BPVZ01000008">
    <property type="protein sequence ID" value="GKU94358.1"/>
    <property type="molecule type" value="Genomic_DNA"/>
</dbReference>
<dbReference type="Proteomes" id="UP001054252">
    <property type="component" value="Unassembled WGS sequence"/>
</dbReference>
<dbReference type="AlphaFoldDB" id="A0AAV5HZS7"/>
<evidence type="ECO:0000256" key="2">
    <source>
        <dbReference type="ARBA" id="ARBA00010120"/>
    </source>
</evidence>
<evidence type="ECO:0000256" key="7">
    <source>
        <dbReference type="ARBA" id="ARBA00022927"/>
    </source>
</evidence>
<evidence type="ECO:0000256" key="5">
    <source>
        <dbReference type="ARBA" id="ARBA00022824"/>
    </source>
</evidence>
<evidence type="ECO:0000313" key="13">
    <source>
        <dbReference type="EMBL" id="GKU94358.1"/>
    </source>
</evidence>
<organism evidence="13 14">
    <name type="scientific">Rubroshorea leprosula</name>
    <dbReference type="NCBI Taxonomy" id="152421"/>
    <lineage>
        <taxon>Eukaryota</taxon>
        <taxon>Viridiplantae</taxon>
        <taxon>Streptophyta</taxon>
        <taxon>Embryophyta</taxon>
        <taxon>Tracheophyta</taxon>
        <taxon>Spermatophyta</taxon>
        <taxon>Magnoliopsida</taxon>
        <taxon>eudicotyledons</taxon>
        <taxon>Gunneridae</taxon>
        <taxon>Pentapetalae</taxon>
        <taxon>rosids</taxon>
        <taxon>malvids</taxon>
        <taxon>Malvales</taxon>
        <taxon>Dipterocarpaceae</taxon>
        <taxon>Rubroshorea</taxon>
    </lineage>
</organism>
<dbReference type="GO" id="GO:0015031">
    <property type="term" value="P:protein transport"/>
    <property type="evidence" value="ECO:0007669"/>
    <property type="project" value="UniProtKB-KW"/>
</dbReference>
<dbReference type="Pfam" id="PF00810">
    <property type="entry name" value="ER_lumen_recept"/>
    <property type="match status" value="1"/>
</dbReference>
<dbReference type="PROSITE" id="PS00952">
    <property type="entry name" value="ER_LUMEN_RECEPTOR_2"/>
    <property type="match status" value="1"/>
</dbReference>
<comment type="caution">
    <text evidence="13">The sequence shown here is derived from an EMBL/GenBank/DDBJ whole genome shotgun (WGS) entry which is preliminary data.</text>
</comment>
<gene>
    <name evidence="13" type="ORF">SLEP1_g7861</name>
</gene>
<evidence type="ECO:0000256" key="8">
    <source>
        <dbReference type="ARBA" id="ARBA00022989"/>
    </source>
</evidence>
<keyword evidence="7 11" id="KW-0653">Protein transport</keyword>
<dbReference type="GO" id="GO:0016192">
    <property type="term" value="P:vesicle-mediated transport"/>
    <property type="evidence" value="ECO:0007669"/>
    <property type="project" value="UniProtKB-KW"/>
</dbReference>
<evidence type="ECO:0000256" key="9">
    <source>
        <dbReference type="ARBA" id="ARBA00023136"/>
    </source>
</evidence>
<feature type="signal peptide" evidence="12">
    <location>
        <begin position="1"/>
        <end position="19"/>
    </location>
</feature>
<feature type="transmembrane region" description="Helical" evidence="11">
    <location>
        <begin position="167"/>
        <end position="187"/>
    </location>
</feature>
<evidence type="ECO:0000256" key="12">
    <source>
        <dbReference type="SAM" id="SignalP"/>
    </source>
</evidence>
<feature type="transmembrane region" description="Helical" evidence="11">
    <location>
        <begin position="107"/>
        <end position="125"/>
    </location>
</feature>
<keyword evidence="12" id="KW-0732">Signal</keyword>
<protein>
    <recommendedName>
        <fullName evidence="11">ER lumen protein-retaining receptor</fullName>
    </recommendedName>
</protein>
<feature type="transmembrane region" description="Helical" evidence="11">
    <location>
        <begin position="207"/>
        <end position="229"/>
    </location>
</feature>
<dbReference type="GO" id="GO:0046923">
    <property type="term" value="F:ER retention sequence binding"/>
    <property type="evidence" value="ECO:0007669"/>
    <property type="project" value="InterPro"/>
</dbReference>
<keyword evidence="4 11" id="KW-0812">Transmembrane</keyword>
<keyword evidence="8 11" id="KW-1133">Transmembrane helix</keyword>
<evidence type="ECO:0000256" key="3">
    <source>
        <dbReference type="ARBA" id="ARBA00022448"/>
    </source>
</evidence>
<feature type="chain" id="PRO_5043663495" description="ER lumen protein-retaining receptor" evidence="12">
    <location>
        <begin position="20"/>
        <end position="239"/>
    </location>
</feature>
<evidence type="ECO:0000313" key="14">
    <source>
        <dbReference type="Proteomes" id="UP001054252"/>
    </source>
</evidence>
<keyword evidence="14" id="KW-1185">Reference proteome</keyword>
<keyword evidence="3 11" id="KW-0813">Transport</keyword>
<feature type="transmembrane region" description="Helical" evidence="11">
    <location>
        <begin position="43"/>
        <end position="63"/>
    </location>
</feature>
<dbReference type="InterPro" id="IPR000133">
    <property type="entry name" value="ER_ret_rcpt"/>
</dbReference>
<keyword evidence="9 11" id="KW-0472">Membrane</keyword>
<evidence type="ECO:0000256" key="1">
    <source>
        <dbReference type="ARBA" id="ARBA00004477"/>
    </source>
</evidence>
<evidence type="ECO:0000256" key="6">
    <source>
        <dbReference type="ARBA" id="ARBA00022892"/>
    </source>
</evidence>
<evidence type="ECO:0000256" key="10">
    <source>
        <dbReference type="ARBA" id="ARBA00023170"/>
    </source>
</evidence>
<name>A0AAV5HZS7_9ROSI</name>
<dbReference type="GO" id="GO:0006621">
    <property type="term" value="P:protein retention in ER lumen"/>
    <property type="evidence" value="ECO:0007669"/>
    <property type="project" value="InterPro"/>
</dbReference>
<dbReference type="PRINTS" id="PR00660">
    <property type="entry name" value="ERLUMENR"/>
</dbReference>
<accession>A0AAV5HZS7</accession>
<comment type="similarity">
    <text evidence="2 11">Belongs to the ERD2 family.</text>
</comment>
<sequence>MTHLISILMLLFRISATQSCSGISMKTQELYLLVFLARLFLPLYHTIVKLVFIASSLAVVSCMREQPALKRSYDKDFDSCRHDFLIAICLFLALLLCERFALQEIFWTFSICLEAVAILPQIVLLQRSGDVDNLNKQYVFSLGAYCAFYILFWIYCYFTEQHFSRWIVGVSAIVQTALYADFFYHYYICWKNKRIKLRQNISDLADALLLGGVLAGGALAVGAVAGAYFCSRRNNALRN</sequence>
<evidence type="ECO:0000256" key="11">
    <source>
        <dbReference type="RuleBase" id="RU000634"/>
    </source>
</evidence>
<reference evidence="13 14" key="1">
    <citation type="journal article" date="2021" name="Commun. Biol.">
        <title>The genome of Shorea leprosula (Dipterocarpaceae) highlights the ecological relevance of drought in aseasonal tropical rainforests.</title>
        <authorList>
            <person name="Ng K.K.S."/>
            <person name="Kobayashi M.J."/>
            <person name="Fawcett J.A."/>
            <person name="Hatakeyama M."/>
            <person name="Paape T."/>
            <person name="Ng C.H."/>
            <person name="Ang C.C."/>
            <person name="Tnah L.H."/>
            <person name="Lee C.T."/>
            <person name="Nishiyama T."/>
            <person name="Sese J."/>
            <person name="O'Brien M.J."/>
            <person name="Copetti D."/>
            <person name="Mohd Noor M.I."/>
            <person name="Ong R.C."/>
            <person name="Putra M."/>
            <person name="Sireger I.Z."/>
            <person name="Indrioko S."/>
            <person name="Kosugi Y."/>
            <person name="Izuno A."/>
            <person name="Isagi Y."/>
            <person name="Lee S.L."/>
            <person name="Shimizu K.K."/>
        </authorList>
    </citation>
    <scope>NUCLEOTIDE SEQUENCE [LARGE SCALE GENOMIC DNA]</scope>
    <source>
        <strain evidence="13">214</strain>
    </source>
</reference>
<feature type="transmembrane region" description="Helical" evidence="11">
    <location>
        <begin position="137"/>
        <end position="155"/>
    </location>
</feature>
<keyword evidence="10 11" id="KW-0675">Receptor</keyword>
<dbReference type="GO" id="GO:0005789">
    <property type="term" value="C:endoplasmic reticulum membrane"/>
    <property type="evidence" value="ECO:0007669"/>
    <property type="project" value="UniProtKB-SubCell"/>
</dbReference>
<keyword evidence="6" id="KW-0931">ER-Golgi transport</keyword>
<dbReference type="PANTHER" id="PTHR10585">
    <property type="entry name" value="ER LUMEN PROTEIN RETAINING RECEPTOR"/>
    <property type="match status" value="1"/>
</dbReference>